<sequence>MNKKIIHTLLLCLICMVSYATKEPVEILIQDDKGSPVGHGIVKLDNGEVLAVDSKGQVIIDLSAYAASVELEVYAMGFEHLKLTVGELMINPHIILRESLGQLDEYVLSATRTDRSVEDLPMPVTVLTQEKIQETGAFRLSDVLAEQTGLQLVADHGTGLQMQGLDSEYILVLLDGEPLIGRTAGTFDLDRISVSNIDRIEILRGPSSAIYGSEAMAGVINIITKKTNDGLNANLIAQYGSFNSLDMAAEVGLNTKGWNIYGYYDHFSTDGYDLNTETLGNTKAPHEAQTAQVKLGKDIGDKWKVKVSGRFYQDEYKDVVGVSSGGEALAADMAGDSRDININPSIRFKPNTDWTFTLRNMTTLYDTHSSTVFTETGEVVDEEDFSQRYHRTELQTDYRLDEKQLLTVGIGHQLETVDATRYDDNNRFNSGYLYLQHQWSPTEKWNVVTGARGDLHSEYGGRISPKISAMHKFSDRFSWQGSIGAGFKSPDFRQLLLNFNNAVVGYYVYGSMLVEEGVRQLEAQGQVQQLLTDPSTFGDLKPENSWAVNTGFRWKLTDDLLLNTNFFRNQIANLIETTAVARLTNGSNVYSYINLNEVITQGAEVEANYRLGSQWRFSLGYVYLDSRDEEVIEGIENGEYFKRDSQNRTRRVERSDYGGLFNRSRHSGNVKVNYWERHTGVNVVLRGIYRGKYGFGDINGNQILDDPSEYAEGIMQVHLTLNKQFDNGVMLETGVRNIADAINEYDSTNPGRTFFIRANVSLDQLFGN</sequence>
<evidence type="ECO:0000256" key="10">
    <source>
        <dbReference type="PROSITE-ProRule" id="PRU01360"/>
    </source>
</evidence>
<evidence type="ECO:0000259" key="13">
    <source>
        <dbReference type="Pfam" id="PF00593"/>
    </source>
</evidence>
<dbReference type="InterPro" id="IPR012910">
    <property type="entry name" value="Plug_dom"/>
</dbReference>
<proteinExistence type="inferred from homology"/>
<keyword evidence="8 15" id="KW-0675">Receptor</keyword>
<evidence type="ECO:0000256" key="7">
    <source>
        <dbReference type="ARBA" id="ARBA00023136"/>
    </source>
</evidence>
<feature type="domain" description="TonB-dependent receptor-like beta-barrel" evidence="13">
    <location>
        <begin position="256"/>
        <end position="738"/>
    </location>
</feature>
<feature type="chain" id="PRO_5016250898" evidence="12">
    <location>
        <begin position="23"/>
        <end position="768"/>
    </location>
</feature>
<evidence type="ECO:0000256" key="9">
    <source>
        <dbReference type="ARBA" id="ARBA00023237"/>
    </source>
</evidence>
<dbReference type="PANTHER" id="PTHR30069:SF29">
    <property type="entry name" value="HEMOGLOBIN AND HEMOGLOBIN-HAPTOGLOBIN-BINDING PROTEIN 1-RELATED"/>
    <property type="match status" value="1"/>
</dbReference>
<dbReference type="InterPro" id="IPR037066">
    <property type="entry name" value="Plug_dom_sf"/>
</dbReference>
<keyword evidence="3 10" id="KW-1134">Transmembrane beta strand</keyword>
<evidence type="ECO:0000256" key="11">
    <source>
        <dbReference type="RuleBase" id="RU003357"/>
    </source>
</evidence>
<name>A0A2Z4IP51_9BACT</name>
<evidence type="ECO:0000313" key="15">
    <source>
        <dbReference type="EMBL" id="AWW32675.1"/>
    </source>
</evidence>
<dbReference type="SUPFAM" id="SSF56935">
    <property type="entry name" value="Porins"/>
    <property type="match status" value="1"/>
</dbReference>
<dbReference type="Pfam" id="PF00593">
    <property type="entry name" value="TonB_dep_Rec_b-barrel"/>
    <property type="match status" value="1"/>
</dbReference>
<evidence type="ECO:0000259" key="14">
    <source>
        <dbReference type="Pfam" id="PF07715"/>
    </source>
</evidence>
<dbReference type="InterPro" id="IPR036942">
    <property type="entry name" value="Beta-barrel_TonB_sf"/>
</dbReference>
<dbReference type="GO" id="GO:0009279">
    <property type="term" value="C:cell outer membrane"/>
    <property type="evidence" value="ECO:0007669"/>
    <property type="project" value="UniProtKB-SubCell"/>
</dbReference>
<protein>
    <submittedName>
        <fullName evidence="15">TonB-dependent receptor</fullName>
    </submittedName>
</protein>
<dbReference type="PROSITE" id="PS50890">
    <property type="entry name" value="PUA"/>
    <property type="match status" value="1"/>
</dbReference>
<dbReference type="Proteomes" id="UP000248688">
    <property type="component" value="Chromosome"/>
</dbReference>
<dbReference type="InterPro" id="IPR039426">
    <property type="entry name" value="TonB-dep_rcpt-like"/>
</dbReference>
<keyword evidence="6 11" id="KW-0798">TonB box</keyword>
<keyword evidence="5 12" id="KW-0732">Signal</keyword>
<comment type="subcellular location">
    <subcellularLocation>
        <location evidence="1 10">Cell outer membrane</location>
        <topology evidence="1 10">Multi-pass membrane protein</topology>
    </subcellularLocation>
</comment>
<accession>A0A2Z4IP51</accession>
<evidence type="ECO:0000256" key="8">
    <source>
        <dbReference type="ARBA" id="ARBA00023170"/>
    </source>
</evidence>
<reference evidence="15 16" key="1">
    <citation type="submission" date="2018-06" db="EMBL/GenBank/DDBJ databases">
        <title>Echinicola strongylocentroti sp. nov., isolated from a sea urchin Strongylocentrotus intermedius.</title>
        <authorList>
            <person name="Bae S.S."/>
        </authorList>
    </citation>
    <scope>NUCLEOTIDE SEQUENCE [LARGE SCALE GENOMIC DNA]</scope>
    <source>
        <strain evidence="15 16">MEBiC08714</strain>
    </source>
</reference>
<evidence type="ECO:0000256" key="1">
    <source>
        <dbReference type="ARBA" id="ARBA00004571"/>
    </source>
</evidence>
<dbReference type="AlphaFoldDB" id="A0A2Z4IP51"/>
<evidence type="ECO:0000256" key="6">
    <source>
        <dbReference type="ARBA" id="ARBA00023077"/>
    </source>
</evidence>
<dbReference type="OrthoDB" id="1109239at2"/>
<evidence type="ECO:0000256" key="3">
    <source>
        <dbReference type="ARBA" id="ARBA00022452"/>
    </source>
</evidence>
<organism evidence="15 16">
    <name type="scientific">Echinicola strongylocentroti</name>
    <dbReference type="NCBI Taxonomy" id="1795355"/>
    <lineage>
        <taxon>Bacteria</taxon>
        <taxon>Pseudomonadati</taxon>
        <taxon>Bacteroidota</taxon>
        <taxon>Cytophagia</taxon>
        <taxon>Cytophagales</taxon>
        <taxon>Cyclobacteriaceae</taxon>
        <taxon>Echinicola</taxon>
    </lineage>
</organism>
<evidence type="ECO:0000256" key="2">
    <source>
        <dbReference type="ARBA" id="ARBA00022448"/>
    </source>
</evidence>
<keyword evidence="16" id="KW-1185">Reference proteome</keyword>
<evidence type="ECO:0000256" key="4">
    <source>
        <dbReference type="ARBA" id="ARBA00022692"/>
    </source>
</evidence>
<dbReference type="Gene3D" id="2.170.130.10">
    <property type="entry name" value="TonB-dependent receptor, plug domain"/>
    <property type="match status" value="1"/>
</dbReference>
<comment type="similarity">
    <text evidence="10 11">Belongs to the TonB-dependent receptor family.</text>
</comment>
<dbReference type="EMBL" id="CP030041">
    <property type="protein sequence ID" value="AWW32675.1"/>
    <property type="molecule type" value="Genomic_DNA"/>
</dbReference>
<keyword evidence="9 10" id="KW-0998">Cell outer membrane</keyword>
<feature type="domain" description="TonB-dependent receptor plug" evidence="14">
    <location>
        <begin position="117"/>
        <end position="219"/>
    </location>
</feature>
<dbReference type="PANTHER" id="PTHR30069">
    <property type="entry name" value="TONB-DEPENDENT OUTER MEMBRANE RECEPTOR"/>
    <property type="match status" value="1"/>
</dbReference>
<dbReference type="RefSeq" id="WP_112786047.1">
    <property type="nucleotide sequence ID" value="NZ_CP030041.1"/>
</dbReference>
<keyword evidence="7 10" id="KW-0472">Membrane</keyword>
<dbReference type="GO" id="GO:0044718">
    <property type="term" value="P:siderophore transmembrane transport"/>
    <property type="evidence" value="ECO:0007669"/>
    <property type="project" value="TreeGrafter"/>
</dbReference>
<dbReference type="PROSITE" id="PS52016">
    <property type="entry name" value="TONB_DEPENDENT_REC_3"/>
    <property type="match status" value="1"/>
</dbReference>
<dbReference type="Gene3D" id="2.40.170.20">
    <property type="entry name" value="TonB-dependent receptor, beta-barrel domain"/>
    <property type="match status" value="1"/>
</dbReference>
<dbReference type="InterPro" id="IPR000531">
    <property type="entry name" value="Beta-barrel_TonB"/>
</dbReference>
<evidence type="ECO:0000256" key="12">
    <source>
        <dbReference type="SAM" id="SignalP"/>
    </source>
</evidence>
<evidence type="ECO:0000256" key="5">
    <source>
        <dbReference type="ARBA" id="ARBA00022729"/>
    </source>
</evidence>
<evidence type="ECO:0000313" key="16">
    <source>
        <dbReference type="Proteomes" id="UP000248688"/>
    </source>
</evidence>
<gene>
    <name evidence="15" type="ORF">DN752_22415</name>
</gene>
<dbReference type="KEGG" id="est:DN752_22415"/>
<keyword evidence="4 10" id="KW-0812">Transmembrane</keyword>
<dbReference type="CDD" id="cd01347">
    <property type="entry name" value="ligand_gated_channel"/>
    <property type="match status" value="1"/>
</dbReference>
<feature type="signal peptide" evidence="12">
    <location>
        <begin position="1"/>
        <end position="22"/>
    </location>
</feature>
<dbReference type="GO" id="GO:0015344">
    <property type="term" value="F:siderophore uptake transmembrane transporter activity"/>
    <property type="evidence" value="ECO:0007669"/>
    <property type="project" value="TreeGrafter"/>
</dbReference>
<keyword evidence="2 10" id="KW-0813">Transport</keyword>
<dbReference type="Pfam" id="PF07715">
    <property type="entry name" value="Plug"/>
    <property type="match status" value="1"/>
</dbReference>